<protein>
    <recommendedName>
        <fullName evidence="4">Prohead serine protease domain-containing protein</fullName>
    </recommendedName>
</protein>
<dbReference type="AlphaFoldDB" id="A0A5B8C5Y4"/>
<dbReference type="OrthoDB" id="3268964at2"/>
<sequence length="506" mass="53968">MSEELLTREATFTASDVEAREVVGIAVPWEQPTDLAGYREQFARGSVVDSDEALLFYGHAEPIGRVIRAEDTDAGWEITARISETARGDEVLTLLRDEVLTKFSVGFRPVEARTEEDGLVTRTKVNVREVSVVPFPAYAGASISEVRERPSDEAHQRQEGADMPDNVTAADLEQVRASIEDLDREVRMIQTDKPTEPVVDTRSAGEVLKAIASGDEAELRAYTGGTTADTVAKNGWVGDLTRLVDEAATLRGLFSTGNLPAEGNFIEYAVLGENTAVVGDQGGEGKDLPYGKVTVTTATAPVKTYGGYTQLTRQEIERSSVAILDHNLRAQSIATGKALNAAFRTFYAAQVAAQTSAGNTVEIPAAADYTDWLGAVVDAAEKYEDLGVSLDALVVDKTIFKTLLGFTGSDGRPMMSVDGSGANTVGSLDVKAISGSLATIPVRLNAKQAAPGAAFVNRLAIRSYNSPAVRLQDENIINLSKDFSVYLYSALAAEIPAAIVPVVEAA</sequence>
<gene>
    <name evidence="5" type="ORF">FE374_09355</name>
</gene>
<dbReference type="GO" id="GO:0008233">
    <property type="term" value="F:peptidase activity"/>
    <property type="evidence" value="ECO:0007669"/>
    <property type="project" value="UniProtKB-KW"/>
</dbReference>
<evidence type="ECO:0000256" key="2">
    <source>
        <dbReference type="ARBA" id="ARBA00022670"/>
    </source>
</evidence>
<evidence type="ECO:0000259" key="4">
    <source>
        <dbReference type="Pfam" id="PF04586"/>
    </source>
</evidence>
<dbReference type="Pfam" id="PF25209">
    <property type="entry name" value="Phage_capsid_4"/>
    <property type="match status" value="1"/>
</dbReference>
<keyword evidence="1" id="KW-1188">Viral release from host cell</keyword>
<dbReference type="EMBL" id="CP040915">
    <property type="protein sequence ID" value="QDC24791.1"/>
    <property type="molecule type" value="Genomic_DNA"/>
</dbReference>
<evidence type="ECO:0000256" key="1">
    <source>
        <dbReference type="ARBA" id="ARBA00022612"/>
    </source>
</evidence>
<reference evidence="5 6" key="1">
    <citation type="submission" date="2019-05" db="EMBL/GenBank/DDBJ databases">
        <title>Georgenia *** sp. nov., and Georgenia *** sp. nov., isolated from the intestinal contents of plateau pika (Ochotona curzoniae) in the Qinghai-Tibet plateau of China.</title>
        <authorList>
            <person name="Tian Z."/>
        </authorList>
    </citation>
    <scope>NUCLEOTIDE SEQUENCE [LARGE SCALE GENOMIC DNA]</scope>
    <source>
        <strain evidence="5 6">Z443</strain>
    </source>
</reference>
<feature type="domain" description="Prohead serine protease" evidence="4">
    <location>
        <begin position="18"/>
        <end position="149"/>
    </location>
</feature>
<dbReference type="Proteomes" id="UP000314616">
    <property type="component" value="Chromosome"/>
</dbReference>
<accession>A0A5B8C5Y4</accession>
<name>A0A5B8C5Y4_9MICO</name>
<keyword evidence="2" id="KW-0645">Protease</keyword>
<dbReference type="SUPFAM" id="SSF56563">
    <property type="entry name" value="Major capsid protein gp5"/>
    <property type="match status" value="1"/>
</dbReference>
<organism evidence="5 6">
    <name type="scientific">Georgenia yuyongxinii</name>
    <dbReference type="NCBI Taxonomy" id="2589797"/>
    <lineage>
        <taxon>Bacteria</taxon>
        <taxon>Bacillati</taxon>
        <taxon>Actinomycetota</taxon>
        <taxon>Actinomycetes</taxon>
        <taxon>Micrococcales</taxon>
        <taxon>Bogoriellaceae</taxon>
        <taxon>Georgenia</taxon>
    </lineage>
</organism>
<dbReference type="InterPro" id="IPR054613">
    <property type="entry name" value="Peptidase_S78_dom"/>
</dbReference>
<dbReference type="KEGG" id="gyu:FE374_09355"/>
<dbReference type="GO" id="GO:0006508">
    <property type="term" value="P:proteolysis"/>
    <property type="evidence" value="ECO:0007669"/>
    <property type="project" value="UniProtKB-KW"/>
</dbReference>
<keyword evidence="3" id="KW-0378">Hydrolase</keyword>
<dbReference type="Pfam" id="PF04586">
    <property type="entry name" value="Peptidase_S78"/>
    <property type="match status" value="1"/>
</dbReference>
<evidence type="ECO:0000256" key="3">
    <source>
        <dbReference type="ARBA" id="ARBA00022801"/>
    </source>
</evidence>
<proteinExistence type="predicted"/>
<evidence type="ECO:0000313" key="6">
    <source>
        <dbReference type="Proteomes" id="UP000314616"/>
    </source>
</evidence>
<dbReference type="RefSeq" id="WP_139928487.1">
    <property type="nucleotide sequence ID" value="NZ_CP040915.1"/>
</dbReference>
<evidence type="ECO:0000313" key="5">
    <source>
        <dbReference type="EMBL" id="QDC24791.1"/>
    </source>
</evidence>